<gene>
    <name evidence="1" type="ORF">F4562_005111</name>
</gene>
<name>A0A7W9IJT4_9ACTN</name>
<evidence type="ECO:0000313" key="1">
    <source>
        <dbReference type="EMBL" id="MBB5822049.1"/>
    </source>
</evidence>
<dbReference type="AlphaFoldDB" id="A0A7W9IJT4"/>
<protein>
    <submittedName>
        <fullName evidence="1">Uncharacterized membrane protein YdcZ (DUF606 family)</fullName>
    </submittedName>
</protein>
<keyword evidence="2" id="KW-1185">Reference proteome</keyword>
<comment type="caution">
    <text evidence="1">The sequence shown here is derived from an EMBL/GenBank/DDBJ whole genome shotgun (WGS) entry which is preliminary data.</text>
</comment>
<dbReference type="EMBL" id="JACHMP010000001">
    <property type="protein sequence ID" value="MBB5822049.1"/>
    <property type="molecule type" value="Genomic_DNA"/>
</dbReference>
<accession>A0A7W9IJT4</accession>
<dbReference type="RefSeq" id="WP_184544180.1">
    <property type="nucleotide sequence ID" value="NZ_JACHMP010000001.1"/>
</dbReference>
<organism evidence="1 2">
    <name type="scientific">Streptosporangium becharense</name>
    <dbReference type="NCBI Taxonomy" id="1816182"/>
    <lineage>
        <taxon>Bacteria</taxon>
        <taxon>Bacillati</taxon>
        <taxon>Actinomycetota</taxon>
        <taxon>Actinomycetes</taxon>
        <taxon>Streptosporangiales</taxon>
        <taxon>Streptosporangiaceae</taxon>
        <taxon>Streptosporangium</taxon>
    </lineage>
</organism>
<proteinExistence type="predicted"/>
<reference evidence="1 2" key="1">
    <citation type="submission" date="2020-08" db="EMBL/GenBank/DDBJ databases">
        <title>Sequencing the genomes of 1000 actinobacteria strains.</title>
        <authorList>
            <person name="Klenk H.-P."/>
        </authorList>
    </citation>
    <scope>NUCLEOTIDE SEQUENCE [LARGE SCALE GENOMIC DNA]</scope>
    <source>
        <strain evidence="1 2">DSM 46887</strain>
    </source>
</reference>
<sequence>MSGTVKARRKAVATGAVTVPVIGVVGGMVTTPAIGMVTVPVIDVVGDMATAPVIDAVRSAAGTVSAVRSGRRGRGER</sequence>
<dbReference type="Proteomes" id="UP000540685">
    <property type="component" value="Unassembled WGS sequence"/>
</dbReference>
<evidence type="ECO:0000313" key="2">
    <source>
        <dbReference type="Proteomes" id="UP000540685"/>
    </source>
</evidence>